<proteinExistence type="predicted"/>
<evidence type="ECO:0000259" key="2">
    <source>
        <dbReference type="Pfam" id="PF20254"/>
    </source>
</evidence>
<reference evidence="3 4" key="1">
    <citation type="submission" date="2016-05" db="EMBL/GenBank/DDBJ databases">
        <title>Complete genome sequence of a phthalic acid esters degrading Mycobacterium sp. YC-RL4.</title>
        <authorList>
            <person name="Ren L."/>
            <person name="Fan S."/>
            <person name="Ruth N."/>
            <person name="Jia Y."/>
            <person name="Wang J."/>
            <person name="Qiao C."/>
        </authorList>
    </citation>
    <scope>NUCLEOTIDE SEQUENCE [LARGE SCALE GENOMIC DNA]</scope>
    <source>
        <strain evidence="3 4">YC-RL4</strain>
        <plasmid evidence="4">pmyc1</plasmid>
    </source>
</reference>
<dbReference type="InterPro" id="IPR013320">
    <property type="entry name" value="ConA-like_dom_sf"/>
</dbReference>
<name>A0A172UWJ5_9MYCO</name>
<dbReference type="SUPFAM" id="SSF49899">
    <property type="entry name" value="Concanavalin A-like lectins/glucanases"/>
    <property type="match status" value="1"/>
</dbReference>
<geneLocation type="plasmid" evidence="4">
    <name>pmyc1</name>
</geneLocation>
<feature type="compositionally biased region" description="Polar residues" evidence="1">
    <location>
        <begin position="573"/>
        <end position="591"/>
    </location>
</feature>
<feature type="region of interest" description="Disordered" evidence="1">
    <location>
        <begin position="570"/>
        <end position="592"/>
    </location>
</feature>
<dbReference type="OrthoDB" id="505641at2"/>
<evidence type="ECO:0000256" key="1">
    <source>
        <dbReference type="SAM" id="MobiDB-lite"/>
    </source>
</evidence>
<dbReference type="Proteomes" id="UP000077143">
    <property type="component" value="Plasmid pMYC1"/>
</dbReference>
<dbReference type="InterPro" id="IPR046540">
    <property type="entry name" value="DMFA2_C"/>
</dbReference>
<sequence>MNEHANHVEFQHIGLRGYSDRPSAAPGETVRFHLSAEEAGTCRVDLVRLIHGDTNPAGPGFREEVIDCPVNGHYPIAPQRTQFGSYAEIDDHGTAVGSAGLTLHAFINASLPHHSQQAILSRWAADRSCGWTLGIEQGRLTARLGDGAGVTAKIVSDRALFAGVWYSVTVVFDPDSATLRLTQRCVLNRVNSVFGPVVPLDSDSTVEAPCHIRPADACTPVLIGGNAESATLSGRTWVTDIFNGKVDSPSLYGRALPEVAITALSGGNVPTDPSALAAWDFSACSHSDEIRDVTDHGLHGRCINQPERAVTGWNWDSSEENFRHAPHQYGAIHFHEDSLDDCRWIPNIELTIPHSLPSDCYALRVRCRDAVDHIPLFVLPPKGTATADILFLIPTCTYLAYANWQIKPALPARQGAPGRTYVLHDFDVELNIHTRDYGLSLYDTYADGRIVKYSSWRRPIVNMRPMHRHREFAAPWGFSADLYLVDWLNAEGLGFDVATDHDLIEQGAELLSRYRVVITGTHPEYYTSSMIDAWEDYLANGGRGMYLGGNGMYWVSSLHPEKPWVVEVRKGESGTTRNRTTPGENYHSTSGERGGLWRYRNRAPQKVWGTGHSAFGFDSCSYYVQLPDAREPSVEWIFEGVDPTERIGDFGLIGAGAAGFEVDKYDLKLGTPPHTMLLASSTAHTRNYLLATEEMSVARPAIHGVEHPSVRGDITYFTTAHGGGMFSTSSIAWCGSLSSNRYDNNVARITGNVLRRFVDPAPLPDVVPLQP</sequence>
<keyword evidence="4" id="KW-1185">Reference proteome</keyword>
<feature type="domain" description="N,N-dimethylformamidase beta subunit-like C-terminal" evidence="2">
    <location>
        <begin position="308"/>
        <end position="744"/>
    </location>
</feature>
<dbReference type="RefSeq" id="WP_068003964.1">
    <property type="nucleotide sequence ID" value="NZ_CP015597.1"/>
</dbReference>
<accession>A0A172UWJ5</accession>
<dbReference type="EMBL" id="CP015597">
    <property type="protein sequence ID" value="ANE83350.1"/>
    <property type="molecule type" value="Genomic_DNA"/>
</dbReference>
<evidence type="ECO:0000313" key="4">
    <source>
        <dbReference type="Proteomes" id="UP000077143"/>
    </source>
</evidence>
<dbReference type="KEGG" id="madi:A7U43_27865"/>
<gene>
    <name evidence="3" type="ORF">A7U43_27865</name>
</gene>
<dbReference type="AlphaFoldDB" id="A0A172UWJ5"/>
<organism evidence="3 4">
    <name type="scientific">Mycobacterium adipatum</name>
    <dbReference type="NCBI Taxonomy" id="1682113"/>
    <lineage>
        <taxon>Bacteria</taxon>
        <taxon>Bacillati</taxon>
        <taxon>Actinomycetota</taxon>
        <taxon>Actinomycetes</taxon>
        <taxon>Mycobacteriales</taxon>
        <taxon>Mycobacteriaceae</taxon>
        <taxon>Mycobacterium</taxon>
    </lineage>
</organism>
<keyword evidence="3" id="KW-0614">Plasmid</keyword>
<protein>
    <recommendedName>
        <fullName evidence="2">N,N-dimethylformamidase beta subunit-like C-terminal domain-containing protein</fullName>
    </recommendedName>
</protein>
<dbReference type="Pfam" id="PF20254">
    <property type="entry name" value="DMFA2_C"/>
    <property type="match status" value="1"/>
</dbReference>
<dbReference type="Gene3D" id="2.60.120.200">
    <property type="match status" value="1"/>
</dbReference>
<evidence type="ECO:0000313" key="3">
    <source>
        <dbReference type="EMBL" id="ANE83350.1"/>
    </source>
</evidence>